<dbReference type="Pfam" id="PF08281">
    <property type="entry name" value="Sigma70_r4_2"/>
    <property type="match status" value="1"/>
</dbReference>
<dbReference type="SUPFAM" id="SSF88659">
    <property type="entry name" value="Sigma3 and sigma4 domains of RNA polymerase sigma factors"/>
    <property type="match status" value="1"/>
</dbReference>
<evidence type="ECO:0000256" key="4">
    <source>
        <dbReference type="ARBA" id="ARBA00023082"/>
    </source>
</evidence>
<keyword evidence="4" id="KW-0731">Sigma factor</keyword>
<dbReference type="InterPro" id="IPR013249">
    <property type="entry name" value="RNA_pol_sigma70_r4_t2"/>
</dbReference>
<evidence type="ECO:0000256" key="2">
    <source>
        <dbReference type="ARBA" id="ARBA00011344"/>
    </source>
</evidence>
<dbReference type="AlphaFoldDB" id="A0A4S4FMW2"/>
<dbReference type="RefSeq" id="WP_136426990.1">
    <property type="nucleotide sequence ID" value="NZ_SSSM01000003.1"/>
</dbReference>
<dbReference type="Gene3D" id="1.10.10.10">
    <property type="entry name" value="Winged helix-like DNA-binding domain superfamily/Winged helix DNA-binding domain"/>
    <property type="match status" value="1"/>
</dbReference>
<dbReference type="EMBL" id="SSSM01000003">
    <property type="protein sequence ID" value="THG31870.1"/>
    <property type="molecule type" value="Genomic_DNA"/>
</dbReference>
<dbReference type="InterPro" id="IPR007627">
    <property type="entry name" value="RNA_pol_sigma70_r2"/>
</dbReference>
<dbReference type="Pfam" id="PF04542">
    <property type="entry name" value="Sigma70_r2"/>
    <property type="match status" value="1"/>
</dbReference>
<dbReference type="OrthoDB" id="3211555at2"/>
<evidence type="ECO:0000256" key="1">
    <source>
        <dbReference type="ARBA" id="ARBA00010641"/>
    </source>
</evidence>
<comment type="similarity">
    <text evidence="1">Belongs to the sigma-70 factor family. ECF subfamily.</text>
</comment>
<dbReference type="PANTHER" id="PTHR30173:SF43">
    <property type="entry name" value="ECF RNA POLYMERASE SIGMA FACTOR SIGI-RELATED"/>
    <property type="match status" value="1"/>
</dbReference>
<protein>
    <submittedName>
        <fullName evidence="9">Sigma-70 family RNA polymerase sigma factor</fullName>
    </submittedName>
</protein>
<evidence type="ECO:0000313" key="8">
    <source>
        <dbReference type="EMBL" id="THG30633.1"/>
    </source>
</evidence>
<evidence type="ECO:0000256" key="5">
    <source>
        <dbReference type="ARBA" id="ARBA00023163"/>
    </source>
</evidence>
<evidence type="ECO:0000259" key="7">
    <source>
        <dbReference type="Pfam" id="PF08281"/>
    </source>
</evidence>
<gene>
    <name evidence="9" type="ORF">E6C64_07450</name>
    <name evidence="8" type="ORF">E6C64_08305</name>
</gene>
<proteinExistence type="inferred from homology"/>
<dbReference type="InterPro" id="IPR013324">
    <property type="entry name" value="RNA_pol_sigma_r3/r4-like"/>
</dbReference>
<feature type="domain" description="RNA polymerase sigma-70 region 2" evidence="6">
    <location>
        <begin position="11"/>
        <end position="74"/>
    </location>
</feature>
<dbReference type="GO" id="GO:0006352">
    <property type="term" value="P:DNA-templated transcription initiation"/>
    <property type="evidence" value="ECO:0007669"/>
    <property type="project" value="InterPro"/>
</dbReference>
<evidence type="ECO:0000256" key="3">
    <source>
        <dbReference type="ARBA" id="ARBA00023015"/>
    </source>
</evidence>
<dbReference type="GO" id="GO:0003677">
    <property type="term" value="F:DNA binding"/>
    <property type="evidence" value="ECO:0007669"/>
    <property type="project" value="InterPro"/>
</dbReference>
<dbReference type="SUPFAM" id="SSF54427">
    <property type="entry name" value="NTF2-like"/>
    <property type="match status" value="1"/>
</dbReference>
<organism evidence="9 10">
    <name type="scientific">Naasia lichenicola</name>
    <dbReference type="NCBI Taxonomy" id="2565933"/>
    <lineage>
        <taxon>Bacteria</taxon>
        <taxon>Bacillati</taxon>
        <taxon>Actinomycetota</taxon>
        <taxon>Actinomycetes</taxon>
        <taxon>Micrococcales</taxon>
        <taxon>Microbacteriaceae</taxon>
        <taxon>Naasia</taxon>
    </lineage>
</organism>
<comment type="subunit">
    <text evidence="2">Interacts transiently with the RNA polymerase catalytic core formed by RpoA, RpoB, RpoC and RpoZ (2 alpha, 1 beta, 1 beta' and 1 omega subunit) to form the RNA polymerase holoenzyme that can initiate transcription.</text>
</comment>
<dbReference type="InterPro" id="IPR052704">
    <property type="entry name" value="ECF_Sigma-70_Domain"/>
</dbReference>
<reference evidence="9 10" key="1">
    <citation type="submission" date="2019-04" db="EMBL/GenBank/DDBJ databases">
        <authorList>
            <person name="Jiang L."/>
        </authorList>
    </citation>
    <scope>NUCLEOTIDE SEQUENCE [LARGE SCALE GENOMIC DNA]</scope>
    <source>
        <strain evidence="9 10">YIM 131853</strain>
    </source>
</reference>
<sequence>MDHTGDLTAAFELHRPRLRAIAYRILGSSGDADDAVQDTWLRLNRDDRSGVEDLGAWLTTVTARVALNQLRARTARRESSIELFVPDPSVQPWPESPMGGDPEREAVLADSVGLAMLVVLETLTPSERIAFVLHDMFAVPFEEIAVLLERSPAAVRQLASRARRRVHGGAPAADPDLGRQREAVDAFFRAARAGDFRAVLQILHPDVVLRSDGGASRTAMTMTIRGGSTVASQALMFGPLSPFATPALVNGAAGVVVARDGRPLSIMAFGVSGGRIGTIDVLADPDRLADVLREWPG</sequence>
<evidence type="ECO:0000313" key="9">
    <source>
        <dbReference type="EMBL" id="THG31870.1"/>
    </source>
</evidence>
<feature type="domain" description="RNA polymerase sigma factor 70 region 4 type 2" evidence="7">
    <location>
        <begin position="117"/>
        <end position="165"/>
    </location>
</feature>
<dbReference type="InterPro" id="IPR013325">
    <property type="entry name" value="RNA_pol_sigma_r2"/>
</dbReference>
<dbReference type="GO" id="GO:0016987">
    <property type="term" value="F:sigma factor activity"/>
    <property type="evidence" value="ECO:0007669"/>
    <property type="project" value="UniProtKB-KW"/>
</dbReference>
<name>A0A4S4FMW2_9MICO</name>
<keyword evidence="10" id="KW-1185">Reference proteome</keyword>
<keyword evidence="3" id="KW-0805">Transcription regulation</keyword>
<dbReference type="InterPro" id="IPR032710">
    <property type="entry name" value="NTF2-like_dom_sf"/>
</dbReference>
<dbReference type="Gene3D" id="1.10.1740.10">
    <property type="match status" value="1"/>
</dbReference>
<dbReference type="NCBIfam" id="TIGR02937">
    <property type="entry name" value="sigma70-ECF"/>
    <property type="match status" value="1"/>
</dbReference>
<evidence type="ECO:0000259" key="6">
    <source>
        <dbReference type="Pfam" id="PF04542"/>
    </source>
</evidence>
<dbReference type="PANTHER" id="PTHR30173">
    <property type="entry name" value="SIGMA 19 FACTOR"/>
    <property type="match status" value="1"/>
</dbReference>
<accession>A0A4S4FMW2</accession>
<dbReference type="EMBL" id="SSSM01000004">
    <property type="protein sequence ID" value="THG30633.1"/>
    <property type="molecule type" value="Genomic_DNA"/>
</dbReference>
<comment type="caution">
    <text evidence="9">The sequence shown here is derived from an EMBL/GenBank/DDBJ whole genome shotgun (WGS) entry which is preliminary data.</text>
</comment>
<dbReference type="InterPro" id="IPR036388">
    <property type="entry name" value="WH-like_DNA-bd_sf"/>
</dbReference>
<evidence type="ECO:0000313" key="10">
    <source>
        <dbReference type="Proteomes" id="UP000309133"/>
    </source>
</evidence>
<dbReference type="Proteomes" id="UP000309133">
    <property type="component" value="Unassembled WGS sequence"/>
</dbReference>
<dbReference type="InterPro" id="IPR014284">
    <property type="entry name" value="RNA_pol_sigma-70_dom"/>
</dbReference>
<dbReference type="SUPFAM" id="SSF88946">
    <property type="entry name" value="Sigma2 domain of RNA polymerase sigma factors"/>
    <property type="match status" value="1"/>
</dbReference>
<keyword evidence="5" id="KW-0804">Transcription</keyword>
<dbReference type="Gene3D" id="3.10.450.50">
    <property type="match status" value="1"/>
</dbReference>